<feature type="signal peptide" evidence="1">
    <location>
        <begin position="1"/>
        <end position="17"/>
    </location>
</feature>
<dbReference type="AlphaFoldDB" id="A0A2T4IGI3"/>
<sequence>MLIGCLAAALPAAHAQGALTPAQSAWAKAESRNVEDRFVAEVAAIVGVPAARVREAMPDERRITATVARLLAALEQDLGEPLGEARKAAIHAADERRKRELAAIGARAAQR</sequence>
<accession>A0A2T4IGI3</accession>
<dbReference type="EMBL" id="PZKC01000005">
    <property type="protein sequence ID" value="PTD96871.1"/>
    <property type="molecule type" value="Genomic_DNA"/>
</dbReference>
<dbReference type="Proteomes" id="UP000241193">
    <property type="component" value="Unassembled WGS sequence"/>
</dbReference>
<evidence type="ECO:0000313" key="2">
    <source>
        <dbReference type="EMBL" id="PTD96871.1"/>
    </source>
</evidence>
<reference evidence="2 3" key="2">
    <citation type="submission" date="2018-04" db="EMBL/GenBank/DDBJ databases">
        <title>Thauera lacus sp. nov., isolated from an saline lake in Inner Mongolia, China.</title>
        <authorList>
            <person name="Liang Q.-Y."/>
        </authorList>
    </citation>
    <scope>NUCLEOTIDE SEQUENCE [LARGE SCALE GENOMIC DNA]</scope>
    <source>
        <strain evidence="2 3">D20</strain>
    </source>
</reference>
<keyword evidence="3" id="KW-1185">Reference proteome</keyword>
<dbReference type="OrthoDB" id="9182242at2"/>
<name>A0A2T4IGI3_9RHOO</name>
<evidence type="ECO:0000256" key="1">
    <source>
        <dbReference type="SAM" id="SignalP"/>
    </source>
</evidence>
<feature type="chain" id="PRO_5015698589" evidence="1">
    <location>
        <begin position="18"/>
        <end position="111"/>
    </location>
</feature>
<proteinExistence type="predicted"/>
<reference evidence="2 3" key="1">
    <citation type="submission" date="2018-03" db="EMBL/GenBank/DDBJ databases">
        <authorList>
            <person name="Keele B.F."/>
        </authorList>
    </citation>
    <scope>NUCLEOTIDE SEQUENCE [LARGE SCALE GENOMIC DNA]</scope>
    <source>
        <strain evidence="2 3">D20</strain>
    </source>
</reference>
<gene>
    <name evidence="2" type="ORF">C8261_08475</name>
</gene>
<evidence type="ECO:0000313" key="3">
    <source>
        <dbReference type="Proteomes" id="UP000241193"/>
    </source>
</evidence>
<organism evidence="2 3">
    <name type="scientific">Pseudothauera lacus</name>
    <dbReference type="NCBI Taxonomy" id="2136175"/>
    <lineage>
        <taxon>Bacteria</taxon>
        <taxon>Pseudomonadati</taxon>
        <taxon>Pseudomonadota</taxon>
        <taxon>Betaproteobacteria</taxon>
        <taxon>Rhodocyclales</taxon>
        <taxon>Zoogloeaceae</taxon>
        <taxon>Pseudothauera</taxon>
    </lineage>
</organism>
<comment type="caution">
    <text evidence="2">The sequence shown here is derived from an EMBL/GenBank/DDBJ whole genome shotgun (WGS) entry which is preliminary data.</text>
</comment>
<protein>
    <submittedName>
        <fullName evidence="2">Uncharacterized protein</fullName>
    </submittedName>
</protein>
<keyword evidence="1" id="KW-0732">Signal</keyword>